<sequence>MKLETRLMIQFLTGVCFLALFLLGSLILIYSLAYTLKEEERESVTPEKWMKQVVSATRISEENVDLDSRIKQKLSKKDEWLQILDEGGRSVFRYHTPKSVPPAFSPSALVLYKQKAEKTGYDIHTWYQTVDGNKYTWILGRKNPFSLLQQIKKETQSKEGSLYLPPYLLSKVKARGDWIQILDAEGNEIYQYAKPENAKKRYTPGEFARASQQGSFYFLTDRLEGGQVTWVYHVVEDRSEEKGIQSINRFFFFCTVVLAIGIFILFAYHFGKRLGEPLLFMLKWLRNLSSGVYRMPSHPSHSKSPHYRKLKKSFALYQEVIQALERLSNRLKEVDEKRKRLDQSREEWLAGVTHDLKTPLSTIKGYADLYRNPDYRLNTQEIEGYLQLVAQKTEYMQQLIDDMSLTFQIKNHALPLKITACDMKELIRLTTAEAISEFRVENPQVQLSLPADATVMYPIDAKWFKRALMNLLVNAWIHNPPETKIVIQLEVEPSPVPQDYSALKIVIKDYGQGMDEKTLASLFDQYDRGTNTNRSTEGTGLGMAIAKHLIEWHQGKISVKSKLHYGTTVTIRLPAQND</sequence>
<evidence type="ECO:0000256" key="1">
    <source>
        <dbReference type="ARBA" id="ARBA00000085"/>
    </source>
</evidence>
<dbReference type="SMART" id="SM00388">
    <property type="entry name" value="HisKA"/>
    <property type="match status" value="1"/>
</dbReference>
<evidence type="ECO:0000256" key="3">
    <source>
        <dbReference type="ARBA" id="ARBA00012438"/>
    </source>
</evidence>
<evidence type="ECO:0000256" key="10">
    <source>
        <dbReference type="SAM" id="Coils"/>
    </source>
</evidence>
<dbReference type="SUPFAM" id="SSF55874">
    <property type="entry name" value="ATPase domain of HSP90 chaperone/DNA topoisomerase II/histidine kinase"/>
    <property type="match status" value="1"/>
</dbReference>
<dbReference type="Pfam" id="PF02518">
    <property type="entry name" value="HATPase_c"/>
    <property type="match status" value="1"/>
</dbReference>
<dbReference type="EMBL" id="FXTI01000002">
    <property type="protein sequence ID" value="SMO45381.1"/>
    <property type="molecule type" value="Genomic_DNA"/>
</dbReference>
<keyword evidence="10" id="KW-0175">Coiled coil</keyword>
<dbReference type="InterPro" id="IPR050351">
    <property type="entry name" value="BphY/WalK/GraS-like"/>
</dbReference>
<dbReference type="GO" id="GO:0005524">
    <property type="term" value="F:ATP binding"/>
    <property type="evidence" value="ECO:0007669"/>
    <property type="project" value="UniProtKB-KW"/>
</dbReference>
<evidence type="ECO:0000256" key="11">
    <source>
        <dbReference type="SAM" id="Phobius"/>
    </source>
</evidence>
<evidence type="ECO:0000259" key="12">
    <source>
        <dbReference type="PROSITE" id="PS50109"/>
    </source>
</evidence>
<gene>
    <name evidence="13" type="ORF">SAMN06264849_10229</name>
</gene>
<dbReference type="InterPro" id="IPR036097">
    <property type="entry name" value="HisK_dim/P_sf"/>
</dbReference>
<keyword evidence="8" id="KW-0067">ATP-binding</keyword>
<dbReference type="InterPro" id="IPR036890">
    <property type="entry name" value="HATPase_C_sf"/>
</dbReference>
<evidence type="ECO:0000256" key="2">
    <source>
        <dbReference type="ARBA" id="ARBA00004370"/>
    </source>
</evidence>
<feature type="coiled-coil region" evidence="10">
    <location>
        <begin position="307"/>
        <end position="347"/>
    </location>
</feature>
<evidence type="ECO:0000256" key="7">
    <source>
        <dbReference type="ARBA" id="ARBA00022777"/>
    </source>
</evidence>
<dbReference type="CDD" id="cd00082">
    <property type="entry name" value="HisKA"/>
    <property type="match status" value="1"/>
</dbReference>
<keyword evidence="4" id="KW-0597">Phosphoprotein</keyword>
<dbReference type="RefSeq" id="WP_142504351.1">
    <property type="nucleotide sequence ID" value="NZ_FXTI01000002.1"/>
</dbReference>
<dbReference type="InterPro" id="IPR004358">
    <property type="entry name" value="Sig_transdc_His_kin-like_C"/>
</dbReference>
<keyword evidence="11" id="KW-0812">Transmembrane</keyword>
<organism evidence="13 14">
    <name type="scientific">Melghirimyces algeriensis</name>
    <dbReference type="NCBI Taxonomy" id="910412"/>
    <lineage>
        <taxon>Bacteria</taxon>
        <taxon>Bacillati</taxon>
        <taxon>Bacillota</taxon>
        <taxon>Bacilli</taxon>
        <taxon>Bacillales</taxon>
        <taxon>Thermoactinomycetaceae</taxon>
        <taxon>Melghirimyces</taxon>
    </lineage>
</organism>
<keyword evidence="11" id="KW-1133">Transmembrane helix</keyword>
<evidence type="ECO:0000256" key="4">
    <source>
        <dbReference type="ARBA" id="ARBA00022553"/>
    </source>
</evidence>
<dbReference type="Pfam" id="PF00512">
    <property type="entry name" value="HisKA"/>
    <property type="match status" value="1"/>
</dbReference>
<evidence type="ECO:0000313" key="13">
    <source>
        <dbReference type="EMBL" id="SMO45381.1"/>
    </source>
</evidence>
<evidence type="ECO:0000313" key="14">
    <source>
        <dbReference type="Proteomes" id="UP000315636"/>
    </source>
</evidence>
<dbReference type="Gene3D" id="3.30.565.10">
    <property type="entry name" value="Histidine kinase-like ATPase, C-terminal domain"/>
    <property type="match status" value="1"/>
</dbReference>
<dbReference type="PANTHER" id="PTHR45453">
    <property type="entry name" value="PHOSPHATE REGULON SENSOR PROTEIN PHOR"/>
    <property type="match status" value="1"/>
</dbReference>
<dbReference type="PRINTS" id="PR00344">
    <property type="entry name" value="BCTRLSENSOR"/>
</dbReference>
<dbReference type="InterPro" id="IPR003661">
    <property type="entry name" value="HisK_dim/P_dom"/>
</dbReference>
<comment type="subcellular location">
    <subcellularLocation>
        <location evidence="2">Membrane</location>
    </subcellularLocation>
</comment>
<evidence type="ECO:0000256" key="9">
    <source>
        <dbReference type="ARBA" id="ARBA00023012"/>
    </source>
</evidence>
<dbReference type="PROSITE" id="PS50109">
    <property type="entry name" value="HIS_KIN"/>
    <property type="match status" value="1"/>
</dbReference>
<keyword evidence="5" id="KW-0808">Transferase</keyword>
<dbReference type="EC" id="2.7.13.3" evidence="3"/>
<keyword evidence="6" id="KW-0547">Nucleotide-binding</keyword>
<evidence type="ECO:0000256" key="8">
    <source>
        <dbReference type="ARBA" id="ARBA00022840"/>
    </source>
</evidence>
<dbReference type="GO" id="GO:0004721">
    <property type="term" value="F:phosphoprotein phosphatase activity"/>
    <property type="evidence" value="ECO:0007669"/>
    <property type="project" value="TreeGrafter"/>
</dbReference>
<dbReference type="GO" id="GO:0016036">
    <property type="term" value="P:cellular response to phosphate starvation"/>
    <property type="evidence" value="ECO:0007669"/>
    <property type="project" value="TreeGrafter"/>
</dbReference>
<evidence type="ECO:0000256" key="5">
    <source>
        <dbReference type="ARBA" id="ARBA00022679"/>
    </source>
</evidence>
<dbReference type="GO" id="GO:0005886">
    <property type="term" value="C:plasma membrane"/>
    <property type="evidence" value="ECO:0007669"/>
    <property type="project" value="TreeGrafter"/>
</dbReference>
<reference evidence="13 14" key="1">
    <citation type="submission" date="2017-05" db="EMBL/GenBank/DDBJ databases">
        <authorList>
            <person name="Varghese N."/>
            <person name="Submissions S."/>
        </authorList>
    </citation>
    <scope>NUCLEOTIDE SEQUENCE [LARGE SCALE GENOMIC DNA]</scope>
    <source>
        <strain evidence="13 14">DSM 45474</strain>
    </source>
</reference>
<accession>A0A521BEK4</accession>
<feature type="transmembrane region" description="Helical" evidence="11">
    <location>
        <begin position="250"/>
        <end position="271"/>
    </location>
</feature>
<dbReference type="InterPro" id="IPR003594">
    <property type="entry name" value="HATPase_dom"/>
</dbReference>
<keyword evidence="9" id="KW-0902">Two-component regulatory system</keyword>
<evidence type="ECO:0000256" key="6">
    <source>
        <dbReference type="ARBA" id="ARBA00022741"/>
    </source>
</evidence>
<dbReference type="Gene3D" id="1.10.287.130">
    <property type="match status" value="1"/>
</dbReference>
<dbReference type="OrthoDB" id="368131at2"/>
<dbReference type="GO" id="GO:0000155">
    <property type="term" value="F:phosphorelay sensor kinase activity"/>
    <property type="evidence" value="ECO:0007669"/>
    <property type="project" value="InterPro"/>
</dbReference>
<dbReference type="InterPro" id="IPR005467">
    <property type="entry name" value="His_kinase_dom"/>
</dbReference>
<name>A0A521BEK4_9BACL</name>
<comment type="catalytic activity">
    <reaction evidence="1">
        <text>ATP + protein L-histidine = ADP + protein N-phospho-L-histidine.</text>
        <dbReference type="EC" id="2.7.13.3"/>
    </reaction>
</comment>
<keyword evidence="7 13" id="KW-0418">Kinase</keyword>
<proteinExistence type="predicted"/>
<dbReference type="SMART" id="SM00387">
    <property type="entry name" value="HATPase_c"/>
    <property type="match status" value="1"/>
</dbReference>
<feature type="domain" description="Histidine kinase" evidence="12">
    <location>
        <begin position="351"/>
        <end position="577"/>
    </location>
</feature>
<dbReference type="AlphaFoldDB" id="A0A521BEK4"/>
<dbReference type="SUPFAM" id="SSF47384">
    <property type="entry name" value="Homodimeric domain of signal transducing histidine kinase"/>
    <property type="match status" value="1"/>
</dbReference>
<dbReference type="PANTHER" id="PTHR45453:SF1">
    <property type="entry name" value="PHOSPHATE REGULON SENSOR PROTEIN PHOR"/>
    <property type="match status" value="1"/>
</dbReference>
<keyword evidence="14" id="KW-1185">Reference proteome</keyword>
<dbReference type="Proteomes" id="UP000315636">
    <property type="component" value="Unassembled WGS sequence"/>
</dbReference>
<protein>
    <recommendedName>
        <fullName evidence="3">histidine kinase</fullName>
        <ecNumber evidence="3">2.7.13.3</ecNumber>
    </recommendedName>
</protein>
<keyword evidence="11" id="KW-0472">Membrane</keyword>